<evidence type="ECO:0000313" key="1">
    <source>
        <dbReference type="Proteomes" id="UP000887565"/>
    </source>
</evidence>
<evidence type="ECO:0000313" key="2">
    <source>
        <dbReference type="WBParaSite" id="nRc.2.0.1.t15471-RA"/>
    </source>
</evidence>
<reference evidence="2" key="1">
    <citation type="submission" date="2022-11" db="UniProtKB">
        <authorList>
            <consortium name="WormBaseParasite"/>
        </authorList>
    </citation>
    <scope>IDENTIFICATION</scope>
</reference>
<protein>
    <submittedName>
        <fullName evidence="2">Uncharacterized protein</fullName>
    </submittedName>
</protein>
<name>A0A915INB7_ROMCU</name>
<organism evidence="1 2">
    <name type="scientific">Romanomermis culicivorax</name>
    <name type="common">Nematode worm</name>
    <dbReference type="NCBI Taxonomy" id="13658"/>
    <lineage>
        <taxon>Eukaryota</taxon>
        <taxon>Metazoa</taxon>
        <taxon>Ecdysozoa</taxon>
        <taxon>Nematoda</taxon>
        <taxon>Enoplea</taxon>
        <taxon>Dorylaimia</taxon>
        <taxon>Mermithida</taxon>
        <taxon>Mermithoidea</taxon>
        <taxon>Mermithidae</taxon>
        <taxon>Romanomermis</taxon>
    </lineage>
</organism>
<dbReference type="AlphaFoldDB" id="A0A915INB7"/>
<sequence>MENINRLGVREEVFRPFRQDRNAFNMQINHADRREIYTYQRHFSNGTGRASQSVPAPRPFILAFSDGTEKIDNTLKRSACKSTFGRQVCDILFSVTIED</sequence>
<dbReference type="Proteomes" id="UP000887565">
    <property type="component" value="Unplaced"/>
</dbReference>
<keyword evidence="1" id="KW-1185">Reference proteome</keyword>
<proteinExistence type="predicted"/>
<dbReference type="WBParaSite" id="nRc.2.0.1.t15471-RA">
    <property type="protein sequence ID" value="nRc.2.0.1.t15471-RA"/>
    <property type="gene ID" value="nRc.2.0.1.g15471"/>
</dbReference>
<accession>A0A915INB7</accession>